<dbReference type="PANTHER" id="PTHR46060">
    <property type="entry name" value="MARINER MOS1 TRANSPOSASE-LIKE PROTEIN"/>
    <property type="match status" value="1"/>
</dbReference>
<accession>A0A4Y2AUI4</accession>
<dbReference type="GO" id="GO:0003676">
    <property type="term" value="F:nucleic acid binding"/>
    <property type="evidence" value="ECO:0007669"/>
    <property type="project" value="InterPro"/>
</dbReference>
<evidence type="ECO:0000313" key="2">
    <source>
        <dbReference type="Proteomes" id="UP000499080"/>
    </source>
</evidence>
<protein>
    <recommendedName>
        <fullName evidence="3">Histone-lysine N-methyltransferase SETMAR</fullName>
    </recommendedName>
</protein>
<keyword evidence="2" id="KW-1185">Reference proteome</keyword>
<proteinExistence type="predicted"/>
<dbReference type="Gene3D" id="3.30.420.10">
    <property type="entry name" value="Ribonuclease H-like superfamily/Ribonuclease H"/>
    <property type="match status" value="1"/>
</dbReference>
<reference evidence="1 2" key="1">
    <citation type="journal article" date="2019" name="Sci. Rep.">
        <title>Orb-weaving spider Araneus ventricosus genome elucidates the spidroin gene catalogue.</title>
        <authorList>
            <person name="Kono N."/>
            <person name="Nakamura H."/>
            <person name="Ohtoshi R."/>
            <person name="Moran D.A.P."/>
            <person name="Shinohara A."/>
            <person name="Yoshida Y."/>
            <person name="Fujiwara M."/>
            <person name="Mori M."/>
            <person name="Tomita M."/>
            <person name="Arakawa K."/>
        </authorList>
    </citation>
    <scope>NUCLEOTIDE SEQUENCE [LARGE SCALE GENOMIC DNA]</scope>
</reference>
<evidence type="ECO:0008006" key="3">
    <source>
        <dbReference type="Google" id="ProtNLM"/>
    </source>
</evidence>
<comment type="caution">
    <text evidence="1">The sequence shown here is derived from an EMBL/GenBank/DDBJ whole genome shotgun (WGS) entry which is preliminary data.</text>
</comment>
<dbReference type="AlphaFoldDB" id="A0A4Y2AUI4"/>
<gene>
    <name evidence="1" type="ORF">AVEN_263687_1</name>
</gene>
<dbReference type="Proteomes" id="UP000499080">
    <property type="component" value="Unassembled WGS sequence"/>
</dbReference>
<organism evidence="1 2">
    <name type="scientific">Araneus ventricosus</name>
    <name type="common">Orbweaver spider</name>
    <name type="synonym">Epeira ventricosa</name>
    <dbReference type="NCBI Taxonomy" id="182803"/>
    <lineage>
        <taxon>Eukaryota</taxon>
        <taxon>Metazoa</taxon>
        <taxon>Ecdysozoa</taxon>
        <taxon>Arthropoda</taxon>
        <taxon>Chelicerata</taxon>
        <taxon>Arachnida</taxon>
        <taxon>Araneae</taxon>
        <taxon>Araneomorphae</taxon>
        <taxon>Entelegynae</taxon>
        <taxon>Araneoidea</taxon>
        <taxon>Araneidae</taxon>
        <taxon>Araneus</taxon>
    </lineage>
</organism>
<dbReference type="PANTHER" id="PTHR46060:SF1">
    <property type="entry name" value="MARINER MOS1 TRANSPOSASE-LIKE PROTEIN"/>
    <property type="match status" value="1"/>
</dbReference>
<evidence type="ECO:0000313" key="1">
    <source>
        <dbReference type="EMBL" id="GBL82604.1"/>
    </source>
</evidence>
<name>A0A4Y2AUI4_ARAVE</name>
<dbReference type="InterPro" id="IPR036397">
    <property type="entry name" value="RNaseH_sf"/>
</dbReference>
<dbReference type="InterPro" id="IPR052709">
    <property type="entry name" value="Transposase-MT_Hybrid"/>
</dbReference>
<sequence length="189" mass="21500">MPLSLDKFIIDCCLCGGFVAYNGAENQFEILVQIGYKSAGESHAMLKQVYGDGLCSRCLKSVVTGVKASKISIGTGRPHRKKPDSWFLLHDNARLHTATLVKQFLAQHGVNELLRPPYYPDLSPPDFFLFLKLKMSLKGRRFRDITHIQTAVTRELKAIPMEEFSRAFEDLYTRCQRCIVYNGDYFEGL</sequence>
<dbReference type="EMBL" id="BGPR01000029">
    <property type="protein sequence ID" value="GBL82604.1"/>
    <property type="molecule type" value="Genomic_DNA"/>
</dbReference>